<reference evidence="2" key="1">
    <citation type="submission" date="2020-01" db="EMBL/GenBank/DDBJ databases">
        <title>Insect and environment-associated Actinomycetes.</title>
        <authorList>
            <person name="Currrie C."/>
            <person name="Chevrette M."/>
            <person name="Carlson C."/>
            <person name="Stubbendieck R."/>
            <person name="Wendt-Pienkowski E."/>
        </authorList>
    </citation>
    <scope>NUCLEOTIDE SEQUENCE</scope>
    <source>
        <strain evidence="2">SID7499</strain>
    </source>
</reference>
<feature type="non-terminal residue" evidence="2">
    <location>
        <position position="1"/>
    </location>
</feature>
<dbReference type="InterPro" id="IPR050887">
    <property type="entry name" value="Beta-mannosidase_GH2"/>
</dbReference>
<dbReference type="Gene3D" id="3.20.20.80">
    <property type="entry name" value="Glycosidases"/>
    <property type="match status" value="1"/>
</dbReference>
<feature type="non-terminal residue" evidence="2">
    <location>
        <position position="138"/>
    </location>
</feature>
<organism evidence="2">
    <name type="scientific">Streptomyces sp. SID7499</name>
    <dbReference type="NCBI Taxonomy" id="2706086"/>
    <lineage>
        <taxon>Bacteria</taxon>
        <taxon>Bacillati</taxon>
        <taxon>Actinomycetota</taxon>
        <taxon>Actinomycetes</taxon>
        <taxon>Kitasatosporales</taxon>
        <taxon>Streptomycetaceae</taxon>
        <taxon>Streptomyces</taxon>
    </lineage>
</organism>
<comment type="caution">
    <text evidence="2">The sequence shown here is derived from an EMBL/GenBank/DDBJ whole genome shotgun (WGS) entry which is preliminary data.</text>
</comment>
<sequence>WQLNDCWPVSSWAAIDGDGRLKPLHHELRRVYADRLLTLQPSDEGLVLAAVNQAPTEWRTTVTLRRLEADGATVGQGTYEVTAAARSVARLPVPAELVPDERSAKEFLVADADGLRATHFPVPDKEFAYAQPAFAVEV</sequence>
<proteinExistence type="predicted"/>
<evidence type="ECO:0000313" key="2">
    <source>
        <dbReference type="EMBL" id="NEE16102.1"/>
    </source>
</evidence>
<dbReference type="EMBL" id="JAAGMN010005984">
    <property type="protein sequence ID" value="NEE16102.1"/>
    <property type="molecule type" value="Genomic_DNA"/>
</dbReference>
<name>A0A6G3XES5_9ACTN</name>
<accession>A0A6G3XES5</accession>
<keyword evidence="1" id="KW-0326">Glycosidase</keyword>
<dbReference type="GO" id="GO:0006516">
    <property type="term" value="P:glycoprotein catabolic process"/>
    <property type="evidence" value="ECO:0007669"/>
    <property type="project" value="TreeGrafter"/>
</dbReference>
<keyword evidence="2" id="KW-0378">Hydrolase</keyword>
<dbReference type="GO" id="GO:0004567">
    <property type="term" value="F:beta-mannosidase activity"/>
    <property type="evidence" value="ECO:0007669"/>
    <property type="project" value="TreeGrafter"/>
</dbReference>
<dbReference type="PANTHER" id="PTHR43730">
    <property type="entry name" value="BETA-MANNOSIDASE"/>
    <property type="match status" value="1"/>
</dbReference>
<gene>
    <name evidence="2" type="ORF">G3M58_57745</name>
</gene>
<dbReference type="AlphaFoldDB" id="A0A6G3XES5"/>
<dbReference type="PANTHER" id="PTHR43730:SF1">
    <property type="entry name" value="BETA-MANNOSIDASE"/>
    <property type="match status" value="1"/>
</dbReference>
<evidence type="ECO:0000256" key="1">
    <source>
        <dbReference type="ARBA" id="ARBA00023295"/>
    </source>
</evidence>
<protein>
    <submittedName>
        <fullName evidence="2">Glycoside hydrolase family 2 protein</fullName>
    </submittedName>
</protein>
<dbReference type="InterPro" id="IPR017853">
    <property type="entry name" value="GH"/>
</dbReference>
<dbReference type="SUPFAM" id="SSF51445">
    <property type="entry name" value="(Trans)glycosidases"/>
    <property type="match status" value="1"/>
</dbReference>